<sequence>MHPKRRDNQDRYLRAAQVKGFIKKTADNKGLTKEQVHQRLTTNYKKMFKIEVLTHFW</sequence>
<dbReference type="RefSeq" id="WP_164468637.1">
    <property type="nucleotide sequence ID" value="NZ_CP024104.1"/>
</dbReference>
<dbReference type="Proteomes" id="UP000242164">
    <property type="component" value="Unassembled WGS sequence"/>
</dbReference>
<evidence type="ECO:0000313" key="1">
    <source>
        <dbReference type="EMBL" id="SCL96086.1"/>
    </source>
</evidence>
<reference evidence="1 2" key="1">
    <citation type="submission" date="2016-08" db="EMBL/GenBank/DDBJ databases">
        <authorList>
            <person name="Loux V."/>
            <person name="Rue O."/>
        </authorList>
    </citation>
    <scope>NUCLEOTIDE SEQUENCE [LARGE SCALE GENOMIC DNA]</scope>
    <source>
        <strain evidence="1 2">AFSSA_08CEB44bac</strain>
    </source>
</reference>
<dbReference type="GeneID" id="51609347"/>
<organism evidence="1 2">
    <name type="scientific">Bacillus cytotoxicus</name>
    <dbReference type="NCBI Taxonomy" id="580165"/>
    <lineage>
        <taxon>Bacteria</taxon>
        <taxon>Bacillati</taxon>
        <taxon>Bacillota</taxon>
        <taxon>Bacilli</taxon>
        <taxon>Bacillales</taxon>
        <taxon>Bacillaceae</taxon>
        <taxon>Bacillus</taxon>
        <taxon>Bacillus cereus group</taxon>
    </lineage>
</organism>
<dbReference type="AlphaFoldDB" id="A0AAX2CIF4"/>
<proteinExistence type="predicted"/>
<evidence type="ECO:0000313" key="2">
    <source>
        <dbReference type="Proteomes" id="UP000242164"/>
    </source>
</evidence>
<dbReference type="EMBL" id="FMIK01000034">
    <property type="protein sequence ID" value="SCL96086.1"/>
    <property type="molecule type" value="Genomic_DNA"/>
</dbReference>
<comment type="caution">
    <text evidence="1">The sequence shown here is derived from an EMBL/GenBank/DDBJ whole genome shotgun (WGS) entry which is preliminary data.</text>
</comment>
<gene>
    <name evidence="1" type="ORF">BCB44BAC_02701</name>
</gene>
<accession>A0AAX2CIF4</accession>
<protein>
    <submittedName>
        <fullName evidence="1">Uncharacterized protein</fullName>
    </submittedName>
</protein>
<name>A0AAX2CIF4_9BACI</name>